<evidence type="ECO:0000256" key="1">
    <source>
        <dbReference type="ARBA" id="ARBA00004323"/>
    </source>
</evidence>
<keyword evidence="9" id="KW-0325">Glycoprotein</keyword>
<dbReference type="GO" id="GO:0000139">
    <property type="term" value="C:Golgi membrane"/>
    <property type="evidence" value="ECO:0007669"/>
    <property type="project" value="UniProtKB-SubCell"/>
</dbReference>
<dbReference type="CTD" id="79690"/>
<dbReference type="GeneID" id="103062168"/>
<dbReference type="OrthoDB" id="514299at2759"/>
<evidence type="ECO:0000313" key="11">
    <source>
        <dbReference type="RefSeq" id="XP_015745892.2"/>
    </source>
</evidence>
<dbReference type="AlphaFoldDB" id="A0A9F3QTM9"/>
<sequence length="443" mass="50034">MRTSSRGQRWRCCCCGCCCCCCRLPLLWTALAASTMIGFTVQLLGLSLPKSRVLLAPLLPTPRVPSAGTEGAGKEEPTGHLVSCQPRQHLVFLKTHKTASSTLINILHRFGDRRSLRFALPAGYQFNYPKLFQAQHVKGWHPEGPPFDILCHHMRFNLLEVQKVMPPDSFYFSIVRDPASLAESAFSYYRGVVPAFRRARSLHEFLASPQNFYRPGERGSHYARNLLWFDFGLDPPASPGSAAIRAALLGLDRIFHLVLLTEYMDESLVLLRSALCWSFADVVAFQHNLRNPAAVHQLGPADAARLRAWNHLDWHLYAHFNRTFWARVEHFGSARMAREVAILREQRAELTRRCLQGGGPLEPGRIADERIRPFQFGQVPILGYVLQPSLASGLQVVCQRMVTPELQYKDLLDAKQFPHAYKAMGLRRGGEAARNNSWQQPPN</sequence>
<proteinExistence type="inferred from homology"/>
<dbReference type="OMA" id="RTMRLWG"/>
<reference evidence="11" key="1">
    <citation type="submission" date="2025-08" db="UniProtKB">
        <authorList>
            <consortium name="RefSeq"/>
        </authorList>
    </citation>
    <scope>IDENTIFICATION</scope>
    <source>
        <tissue evidence="11">Liver</tissue>
    </source>
</reference>
<dbReference type="InterPro" id="IPR009729">
    <property type="entry name" value="Gal-3-0_sulfotransfrase"/>
</dbReference>
<dbReference type="Pfam" id="PF06990">
    <property type="entry name" value="Gal-3-0_sulfotr"/>
    <property type="match status" value="1"/>
</dbReference>
<dbReference type="GO" id="GO:0001733">
    <property type="term" value="F:galactosylceramide sulfotransferase activity"/>
    <property type="evidence" value="ECO:0007669"/>
    <property type="project" value="InterPro"/>
</dbReference>
<evidence type="ECO:0000256" key="3">
    <source>
        <dbReference type="ARBA" id="ARBA00022679"/>
    </source>
</evidence>
<organism evidence="10 11">
    <name type="scientific">Python bivittatus</name>
    <name type="common">Burmese python</name>
    <name type="synonym">Python molurus bivittatus</name>
    <dbReference type="NCBI Taxonomy" id="176946"/>
    <lineage>
        <taxon>Eukaryota</taxon>
        <taxon>Metazoa</taxon>
        <taxon>Chordata</taxon>
        <taxon>Craniata</taxon>
        <taxon>Vertebrata</taxon>
        <taxon>Euteleostomi</taxon>
        <taxon>Lepidosauria</taxon>
        <taxon>Squamata</taxon>
        <taxon>Bifurcata</taxon>
        <taxon>Unidentata</taxon>
        <taxon>Episquamata</taxon>
        <taxon>Toxicofera</taxon>
        <taxon>Serpentes</taxon>
        <taxon>Henophidia</taxon>
        <taxon>Pythonidae</taxon>
        <taxon>Python</taxon>
    </lineage>
</organism>
<evidence type="ECO:0000313" key="10">
    <source>
        <dbReference type="Proteomes" id="UP000695026"/>
    </source>
</evidence>
<keyword evidence="7" id="KW-0333">Golgi apparatus</keyword>
<protein>
    <submittedName>
        <fullName evidence="11">Galactose-3-O-sulfotransferase 4 isoform X1</fullName>
    </submittedName>
</protein>
<evidence type="ECO:0000256" key="9">
    <source>
        <dbReference type="ARBA" id="ARBA00023180"/>
    </source>
</evidence>
<dbReference type="Gene3D" id="3.40.50.300">
    <property type="entry name" value="P-loop containing nucleotide triphosphate hydrolases"/>
    <property type="match status" value="1"/>
</dbReference>
<dbReference type="SUPFAM" id="SSF52540">
    <property type="entry name" value="P-loop containing nucleoside triphosphate hydrolases"/>
    <property type="match status" value="1"/>
</dbReference>
<dbReference type="GO" id="GO:0009247">
    <property type="term" value="P:glycolipid biosynthetic process"/>
    <property type="evidence" value="ECO:0007669"/>
    <property type="project" value="InterPro"/>
</dbReference>
<dbReference type="InterPro" id="IPR027417">
    <property type="entry name" value="P-loop_NTPase"/>
</dbReference>
<dbReference type="RefSeq" id="XP_015745892.2">
    <property type="nucleotide sequence ID" value="XM_015890406.2"/>
</dbReference>
<name>A0A9F3QTM9_PYTBI</name>
<keyword evidence="4" id="KW-0812">Transmembrane</keyword>
<evidence type="ECO:0000256" key="6">
    <source>
        <dbReference type="ARBA" id="ARBA00022989"/>
    </source>
</evidence>
<dbReference type="PANTHER" id="PTHR14647:SF57">
    <property type="entry name" value="GALACTOSE-3-O-SULFOTRANSFERASE 4"/>
    <property type="match status" value="1"/>
</dbReference>
<comment type="subcellular location">
    <subcellularLocation>
        <location evidence="1">Golgi apparatus membrane</location>
        <topology evidence="1">Single-pass type II membrane protein</topology>
    </subcellularLocation>
</comment>
<comment type="similarity">
    <text evidence="2">Belongs to the galactose-3-O-sulfotransferase family.</text>
</comment>
<evidence type="ECO:0000256" key="5">
    <source>
        <dbReference type="ARBA" id="ARBA00022968"/>
    </source>
</evidence>
<keyword evidence="8" id="KW-0472">Membrane</keyword>
<evidence type="ECO:0000256" key="7">
    <source>
        <dbReference type="ARBA" id="ARBA00023034"/>
    </source>
</evidence>
<dbReference type="PANTHER" id="PTHR14647">
    <property type="entry name" value="GALACTOSE-3-O-SULFOTRANSFERASE"/>
    <property type="match status" value="1"/>
</dbReference>
<dbReference type="KEGG" id="pbi:103062168"/>
<gene>
    <name evidence="11" type="primary">GAL3ST4</name>
</gene>
<evidence type="ECO:0000256" key="2">
    <source>
        <dbReference type="ARBA" id="ARBA00008124"/>
    </source>
</evidence>
<keyword evidence="10" id="KW-1185">Reference proteome</keyword>
<keyword evidence="5" id="KW-0735">Signal-anchor</keyword>
<evidence type="ECO:0000256" key="8">
    <source>
        <dbReference type="ARBA" id="ARBA00023136"/>
    </source>
</evidence>
<dbReference type="Proteomes" id="UP000695026">
    <property type="component" value="Unplaced"/>
</dbReference>
<keyword evidence="3" id="KW-0808">Transferase</keyword>
<accession>A0A9F3QTM9</accession>
<keyword evidence="6" id="KW-1133">Transmembrane helix</keyword>
<evidence type="ECO:0000256" key="4">
    <source>
        <dbReference type="ARBA" id="ARBA00022692"/>
    </source>
</evidence>